<protein>
    <submittedName>
        <fullName evidence="1">Uncharacterized protein</fullName>
    </submittedName>
</protein>
<reference evidence="1" key="1">
    <citation type="submission" date="2018-07" db="EMBL/GenBank/DDBJ databases">
        <authorList>
            <consortium name="Genoscope - CEA"/>
            <person name="William W."/>
        </authorList>
    </citation>
    <scope>NUCLEOTIDE SEQUENCE</scope>
    <source>
        <strain evidence="1">IK1</strain>
    </source>
</reference>
<gene>
    <name evidence="1" type="ORF">TRIP_E230115</name>
</gene>
<name>A0A652ZVY8_9SPIR</name>
<dbReference type="EMBL" id="UPXP01000016">
    <property type="protein sequence ID" value="VBB39932.1"/>
    <property type="molecule type" value="Genomic_DNA"/>
</dbReference>
<evidence type="ECO:0000313" key="1">
    <source>
        <dbReference type="EMBL" id="VBB39932.1"/>
    </source>
</evidence>
<sequence length="62" mass="7377">MHSMWLQDAKINRSIVNGKPKYTLRIPEVFMRAIESEEGLEVALFLEDRNLKVIPYEKERNE</sequence>
<accession>A0A652ZVY8</accession>
<dbReference type="AlphaFoldDB" id="A0A652ZVY8"/>
<organism evidence="1">
    <name type="scientific">uncultured Spirochaetota bacterium</name>
    <dbReference type="NCBI Taxonomy" id="460511"/>
    <lineage>
        <taxon>Bacteria</taxon>
        <taxon>Pseudomonadati</taxon>
        <taxon>Spirochaetota</taxon>
        <taxon>environmental samples</taxon>
    </lineage>
</organism>
<proteinExistence type="predicted"/>